<gene>
    <name evidence="1" type="ORF">GCM10009118_17150</name>
</gene>
<keyword evidence="2" id="KW-1185">Reference proteome</keyword>
<comment type="caution">
    <text evidence="1">The sequence shown here is derived from an EMBL/GenBank/DDBJ whole genome shotgun (WGS) entry which is preliminary data.</text>
</comment>
<dbReference type="InterPro" id="IPR013783">
    <property type="entry name" value="Ig-like_fold"/>
</dbReference>
<organism evidence="1 2">
    <name type="scientific">Wandonia haliotis</name>
    <dbReference type="NCBI Taxonomy" id="574963"/>
    <lineage>
        <taxon>Bacteria</taxon>
        <taxon>Pseudomonadati</taxon>
        <taxon>Bacteroidota</taxon>
        <taxon>Flavobacteriia</taxon>
        <taxon>Flavobacteriales</taxon>
        <taxon>Crocinitomicaceae</taxon>
        <taxon>Wandonia</taxon>
    </lineage>
</organism>
<sequence>MGGEITWTCQGNGSYIFELVVYRDCNGFDVSTGVETIDVWNHPSVNSIGVSFVQREDLSPSCTQVGGGPLPFSCGSGPNAGNGSGALEKITYRSSNIMLPGNPGAAGWIFTYESFSRSQNLTNIQNPTNVGITVVAKMFSTGANGTCNDSSPRFFENPFVVACAGTPFVYNQNSYDPDLDSMVFSWGVPLDLITTAYTPPSDPAPVAFEPGFAYNNPTPDATINPGNIPAALDSQTGELSFTSFTIGNYALKVLVQSYRNGTLISEIQREIQVIVESCATPNAPPQVTAPFPGNSYEIDVFAGDPVNFSIYAEDFDLLQDGTPQSVEITASGAQFGAGYTNATIGCPNPPCATLNTPIPVSGTPSAQVDFSWQTDCNHLIGATGNAQSSVPYSFVFKVKDDLCQIPAVRYATVTINVKNSSVLPPSEIECIQVQPNGDTRITWEEATDPGGAFDSYEIYSIQDGLLATQNTITSNTFVHVGAGGNTASKDYYIITKSGCNGATAVSSDTISSLFMVLNNPGNGTAVIQWNTPSTPQSPNWNDYYYIEREYPTGTWTVVDSVRFGLTSHTDTIDICSAFLNYRVSLPTETCSFVSNTDGDNFEDQIGPNIPEIYSVSIDTLSGQVQITWNENEAPDTYGYIVYAQDENGFYTELDTLWGIGSTTYSTGDFPTGEGPLSFSVAAFDSCYTPQIPPTFQTSAKANVHRTNFLSGELDICDQQVDLSWTEYASWDEGVEIYRIFGYSSGNPWAQLETTPESSISIDVETDTRYCFVIEALSNEGKTAFSNSICLDIVSPDDPDVHYLSTATVQENGVLIKHRTSLPINDGALILQRWNEKDEVFEDIETRTVTANEELFIDEEVNPSKQSYTYRVVAIDSCGRPSLASNIGKTIFLETFADDNNMKVYLQWSLYKDWKGPILGYQIHRGVMGLTNVIDPIPIATLPPNSRSYEDNVEDYLSTSNGRFCYFVVAVEGTNALNISETSTSNSSCEVLEPLIYIPNAFTVGGKNPIFRPVVNLFDFTNYEFTVFDRWGQTIFRTNDPAQGWEGLTRDRSIAKEGVYMYVLRLKDGNGNEVTRRGHVTLLDYRAVE</sequence>
<name>A0ABP3Y131_9FLAO</name>
<proteinExistence type="predicted"/>
<reference evidence="2" key="1">
    <citation type="journal article" date="2019" name="Int. J. Syst. Evol. Microbiol.">
        <title>The Global Catalogue of Microorganisms (GCM) 10K type strain sequencing project: providing services to taxonomists for standard genome sequencing and annotation.</title>
        <authorList>
            <consortium name="The Broad Institute Genomics Platform"/>
            <consortium name="The Broad Institute Genome Sequencing Center for Infectious Disease"/>
            <person name="Wu L."/>
            <person name="Ma J."/>
        </authorList>
    </citation>
    <scope>NUCLEOTIDE SEQUENCE [LARGE SCALE GENOMIC DNA]</scope>
    <source>
        <strain evidence="2">JCM 16083</strain>
    </source>
</reference>
<evidence type="ECO:0008006" key="3">
    <source>
        <dbReference type="Google" id="ProtNLM"/>
    </source>
</evidence>
<dbReference type="EMBL" id="BAAAFH010000011">
    <property type="protein sequence ID" value="GAA0875306.1"/>
    <property type="molecule type" value="Genomic_DNA"/>
</dbReference>
<dbReference type="Proteomes" id="UP001501126">
    <property type="component" value="Unassembled WGS sequence"/>
</dbReference>
<evidence type="ECO:0000313" key="1">
    <source>
        <dbReference type="EMBL" id="GAA0875306.1"/>
    </source>
</evidence>
<accession>A0ABP3Y131</accession>
<protein>
    <recommendedName>
        <fullName evidence="3">Gliding motility-associated C-terminal domain-containing protein</fullName>
    </recommendedName>
</protein>
<dbReference type="Gene3D" id="2.60.40.10">
    <property type="entry name" value="Immunoglobulins"/>
    <property type="match status" value="1"/>
</dbReference>
<evidence type="ECO:0000313" key="2">
    <source>
        <dbReference type="Proteomes" id="UP001501126"/>
    </source>
</evidence>
<dbReference type="Pfam" id="PF13585">
    <property type="entry name" value="CHU_C"/>
    <property type="match status" value="1"/>
</dbReference>